<evidence type="ECO:0000313" key="2">
    <source>
        <dbReference type="Proteomes" id="UP001222932"/>
    </source>
</evidence>
<evidence type="ECO:0000313" key="1">
    <source>
        <dbReference type="EMBL" id="GMK59113.1"/>
    </source>
</evidence>
<dbReference type="AlphaFoldDB" id="A0AAD3TY86"/>
<accession>A0AAD3TY86</accession>
<gene>
    <name evidence="1" type="ORF">CspeluHIS016_0701280</name>
</gene>
<name>A0AAD3TY86_9TREE</name>
<comment type="caution">
    <text evidence="1">The sequence shown here is derived from an EMBL/GenBank/DDBJ whole genome shotgun (WGS) entry which is preliminary data.</text>
</comment>
<organism evidence="1 2">
    <name type="scientific">Cutaneotrichosporon spelunceum</name>
    <dbReference type="NCBI Taxonomy" id="1672016"/>
    <lineage>
        <taxon>Eukaryota</taxon>
        <taxon>Fungi</taxon>
        <taxon>Dikarya</taxon>
        <taxon>Basidiomycota</taxon>
        <taxon>Agaricomycotina</taxon>
        <taxon>Tremellomycetes</taxon>
        <taxon>Trichosporonales</taxon>
        <taxon>Trichosporonaceae</taxon>
        <taxon>Cutaneotrichosporon</taxon>
    </lineage>
</organism>
<keyword evidence="2" id="KW-1185">Reference proteome</keyword>
<reference evidence="1" key="2">
    <citation type="submission" date="2023-06" db="EMBL/GenBank/DDBJ databases">
        <authorList>
            <person name="Kobayashi Y."/>
            <person name="Kayamori A."/>
            <person name="Aoki K."/>
            <person name="Shiwa Y."/>
            <person name="Fujita N."/>
            <person name="Sugita T."/>
            <person name="Iwasaki W."/>
            <person name="Tanaka N."/>
            <person name="Takashima M."/>
        </authorList>
    </citation>
    <scope>NUCLEOTIDE SEQUENCE</scope>
    <source>
        <strain evidence="1">HIS016</strain>
    </source>
</reference>
<sequence length="68" mass="7435">MHPSQTLVPRLSALVRTVSRQPRLAPAVAVSALPHVGVAAPRGFFGRLRRPRHLPPPTVAWTDHLSMV</sequence>
<dbReference type="Proteomes" id="UP001222932">
    <property type="component" value="Unassembled WGS sequence"/>
</dbReference>
<protein>
    <submittedName>
        <fullName evidence="1">Uncharacterized protein</fullName>
    </submittedName>
</protein>
<dbReference type="EMBL" id="BTCM01000007">
    <property type="protein sequence ID" value="GMK59113.1"/>
    <property type="molecule type" value="Genomic_DNA"/>
</dbReference>
<reference evidence="1" key="1">
    <citation type="journal article" date="2023" name="BMC Genomics">
        <title>Chromosome-level genome assemblies of Cutaneotrichosporon spp. (Trichosporonales, Basidiomycota) reveal imbalanced evolution between nucleotide sequences and chromosome synteny.</title>
        <authorList>
            <person name="Kobayashi Y."/>
            <person name="Kayamori A."/>
            <person name="Aoki K."/>
            <person name="Shiwa Y."/>
            <person name="Matsutani M."/>
            <person name="Fujita N."/>
            <person name="Sugita T."/>
            <person name="Iwasaki W."/>
            <person name="Tanaka N."/>
            <person name="Takashima M."/>
        </authorList>
    </citation>
    <scope>NUCLEOTIDE SEQUENCE</scope>
    <source>
        <strain evidence="1">HIS016</strain>
    </source>
</reference>
<proteinExistence type="predicted"/>